<evidence type="ECO:0000256" key="2">
    <source>
        <dbReference type="ARBA" id="ARBA00022692"/>
    </source>
</evidence>
<dbReference type="OrthoDB" id="961506at2"/>
<organism evidence="7 8">
    <name type="scientific">Pontibacter ramchanderi</name>
    <dbReference type="NCBI Taxonomy" id="1179743"/>
    <lineage>
        <taxon>Bacteria</taxon>
        <taxon>Pseudomonadati</taxon>
        <taxon>Bacteroidota</taxon>
        <taxon>Cytophagia</taxon>
        <taxon>Cytophagales</taxon>
        <taxon>Hymenobacteraceae</taxon>
        <taxon>Pontibacter</taxon>
    </lineage>
</organism>
<evidence type="ECO:0000313" key="8">
    <source>
        <dbReference type="Proteomes" id="UP000233782"/>
    </source>
</evidence>
<keyword evidence="3 5" id="KW-1133">Transmembrane helix</keyword>
<name>A0A2N3V2W9_9BACT</name>
<dbReference type="Pfam" id="PF04138">
    <property type="entry name" value="GtrA_DPMS_TM"/>
    <property type="match status" value="1"/>
</dbReference>
<dbReference type="InterPro" id="IPR007267">
    <property type="entry name" value="GtrA_DPMS_TM"/>
</dbReference>
<keyword evidence="8" id="KW-1185">Reference proteome</keyword>
<dbReference type="RefSeq" id="WP_101443155.1">
    <property type="nucleotide sequence ID" value="NZ_PJMU01000001.1"/>
</dbReference>
<keyword evidence="4 5" id="KW-0472">Membrane</keyword>
<evidence type="ECO:0000256" key="5">
    <source>
        <dbReference type="SAM" id="Phobius"/>
    </source>
</evidence>
<dbReference type="GO" id="GO:0016020">
    <property type="term" value="C:membrane"/>
    <property type="evidence" value="ECO:0007669"/>
    <property type="project" value="UniProtKB-SubCell"/>
</dbReference>
<dbReference type="AlphaFoldDB" id="A0A2N3V2W9"/>
<dbReference type="GO" id="GO:0000271">
    <property type="term" value="P:polysaccharide biosynthetic process"/>
    <property type="evidence" value="ECO:0007669"/>
    <property type="project" value="InterPro"/>
</dbReference>
<comment type="subcellular location">
    <subcellularLocation>
        <location evidence="1">Membrane</location>
        <topology evidence="1">Multi-pass membrane protein</topology>
    </subcellularLocation>
</comment>
<evidence type="ECO:0000259" key="6">
    <source>
        <dbReference type="Pfam" id="PF04138"/>
    </source>
</evidence>
<keyword evidence="2 5" id="KW-0812">Transmembrane</keyword>
<dbReference type="Proteomes" id="UP000233782">
    <property type="component" value="Unassembled WGS sequence"/>
</dbReference>
<evidence type="ECO:0000256" key="3">
    <source>
        <dbReference type="ARBA" id="ARBA00022989"/>
    </source>
</evidence>
<feature type="transmembrane region" description="Helical" evidence="5">
    <location>
        <begin position="68"/>
        <end position="89"/>
    </location>
</feature>
<feature type="transmembrane region" description="Helical" evidence="5">
    <location>
        <begin position="95"/>
        <end position="115"/>
    </location>
</feature>
<evidence type="ECO:0000256" key="4">
    <source>
        <dbReference type="ARBA" id="ARBA00023136"/>
    </source>
</evidence>
<sequence length="123" mass="13627">MFTFLRAQAASLAASGVDFVMTILAVEMAGLWYVTGTILGTVSGGITHFSLGRTWVFKASDKTIPTQFLKYFMVWNGSLALNASGVYVVTQYGGVNYIFSKVLVSLFVGFSYNYIIQKKYVFR</sequence>
<comment type="caution">
    <text evidence="7">The sequence shown here is derived from an EMBL/GenBank/DDBJ whole genome shotgun (WGS) entry which is preliminary data.</text>
</comment>
<evidence type="ECO:0000256" key="1">
    <source>
        <dbReference type="ARBA" id="ARBA00004141"/>
    </source>
</evidence>
<proteinExistence type="predicted"/>
<feature type="domain" description="GtrA/DPMS transmembrane" evidence="6">
    <location>
        <begin position="12"/>
        <end position="122"/>
    </location>
</feature>
<accession>A0A2N3V2W9</accession>
<dbReference type="EMBL" id="PJMU01000001">
    <property type="protein sequence ID" value="PKV75971.1"/>
    <property type="molecule type" value="Genomic_DNA"/>
</dbReference>
<reference evidence="7 8" key="1">
    <citation type="submission" date="2017-12" db="EMBL/GenBank/DDBJ databases">
        <title>Genomic Encyclopedia of Type Strains, Phase III (KMG-III): the genomes of soil and plant-associated and newly described type strains.</title>
        <authorList>
            <person name="Whitman W."/>
        </authorList>
    </citation>
    <scope>NUCLEOTIDE SEQUENCE [LARGE SCALE GENOMIC DNA]</scope>
    <source>
        <strain evidence="7 8">LP43</strain>
    </source>
</reference>
<gene>
    <name evidence="7" type="ORF">BD749_0919</name>
</gene>
<evidence type="ECO:0000313" key="7">
    <source>
        <dbReference type="EMBL" id="PKV75971.1"/>
    </source>
</evidence>
<protein>
    <submittedName>
        <fullName evidence="7">Putative flippase GtrA</fullName>
    </submittedName>
</protein>
<feature type="transmembrane region" description="Helical" evidence="5">
    <location>
        <begin position="32"/>
        <end position="56"/>
    </location>
</feature>